<evidence type="ECO:0000256" key="1">
    <source>
        <dbReference type="ARBA" id="ARBA00005964"/>
    </source>
</evidence>
<dbReference type="PROSITE" id="PS00122">
    <property type="entry name" value="CARBOXYLESTERASE_B_1"/>
    <property type="match status" value="1"/>
</dbReference>
<dbReference type="InterPro" id="IPR002018">
    <property type="entry name" value="CarbesteraseB"/>
</dbReference>
<keyword evidence="2" id="KW-0378">Hydrolase</keyword>
<feature type="signal peptide" evidence="3">
    <location>
        <begin position="1"/>
        <end position="23"/>
    </location>
</feature>
<evidence type="ECO:0000259" key="4">
    <source>
        <dbReference type="Pfam" id="PF00135"/>
    </source>
</evidence>
<dbReference type="Gene3D" id="3.40.50.1820">
    <property type="entry name" value="alpha/beta hydrolase"/>
    <property type="match status" value="1"/>
</dbReference>
<reference evidence="5 6" key="1">
    <citation type="submission" date="2024-01" db="EMBL/GenBank/DDBJ databases">
        <title>A draft genome for a cacao thread blight-causing isolate of Paramarasmius palmivorus.</title>
        <authorList>
            <person name="Baruah I.K."/>
            <person name="Bukari Y."/>
            <person name="Amoako-Attah I."/>
            <person name="Meinhardt L.W."/>
            <person name="Bailey B.A."/>
            <person name="Cohen S.P."/>
        </authorList>
    </citation>
    <scope>NUCLEOTIDE SEQUENCE [LARGE SCALE GENOMIC DNA]</scope>
    <source>
        <strain evidence="5 6">GH-12</strain>
    </source>
</reference>
<dbReference type="GO" id="GO:0016787">
    <property type="term" value="F:hydrolase activity"/>
    <property type="evidence" value="ECO:0007669"/>
    <property type="project" value="UniProtKB-KW"/>
</dbReference>
<evidence type="ECO:0000256" key="2">
    <source>
        <dbReference type="ARBA" id="ARBA00022801"/>
    </source>
</evidence>
<keyword evidence="6" id="KW-1185">Reference proteome</keyword>
<dbReference type="InterPro" id="IPR050309">
    <property type="entry name" value="Type-B_Carboxylest/Lipase"/>
</dbReference>
<dbReference type="Pfam" id="PF00135">
    <property type="entry name" value="COesterase"/>
    <property type="match status" value="1"/>
</dbReference>
<gene>
    <name evidence="5" type="ORF">VNI00_009157</name>
</gene>
<comment type="caution">
    <text evidence="5">The sequence shown here is derived from an EMBL/GenBank/DDBJ whole genome shotgun (WGS) entry which is preliminary data.</text>
</comment>
<name>A0AAW0CR55_9AGAR</name>
<proteinExistence type="inferred from homology"/>
<dbReference type="EMBL" id="JAYKXP010000033">
    <property type="protein sequence ID" value="KAK7041570.1"/>
    <property type="molecule type" value="Genomic_DNA"/>
</dbReference>
<dbReference type="Proteomes" id="UP001383192">
    <property type="component" value="Unassembled WGS sequence"/>
</dbReference>
<dbReference type="InterPro" id="IPR019819">
    <property type="entry name" value="Carboxylesterase_B_CS"/>
</dbReference>
<dbReference type="InterPro" id="IPR029058">
    <property type="entry name" value="AB_hydrolase_fold"/>
</dbReference>
<evidence type="ECO:0000256" key="3">
    <source>
        <dbReference type="SAM" id="SignalP"/>
    </source>
</evidence>
<evidence type="ECO:0000313" key="6">
    <source>
        <dbReference type="Proteomes" id="UP001383192"/>
    </source>
</evidence>
<dbReference type="PROSITE" id="PS00941">
    <property type="entry name" value="CARBOXYLESTERASE_B_2"/>
    <property type="match status" value="1"/>
</dbReference>
<dbReference type="InterPro" id="IPR019826">
    <property type="entry name" value="Carboxylesterase_B_AS"/>
</dbReference>
<dbReference type="PANTHER" id="PTHR11559">
    <property type="entry name" value="CARBOXYLESTERASE"/>
    <property type="match status" value="1"/>
</dbReference>
<protein>
    <recommendedName>
        <fullName evidence="4">Carboxylesterase type B domain-containing protein</fullName>
    </recommendedName>
</protein>
<organism evidence="5 6">
    <name type="scientific">Paramarasmius palmivorus</name>
    <dbReference type="NCBI Taxonomy" id="297713"/>
    <lineage>
        <taxon>Eukaryota</taxon>
        <taxon>Fungi</taxon>
        <taxon>Dikarya</taxon>
        <taxon>Basidiomycota</taxon>
        <taxon>Agaricomycotina</taxon>
        <taxon>Agaricomycetes</taxon>
        <taxon>Agaricomycetidae</taxon>
        <taxon>Agaricales</taxon>
        <taxon>Marasmiineae</taxon>
        <taxon>Marasmiaceae</taxon>
        <taxon>Paramarasmius</taxon>
    </lineage>
</organism>
<dbReference type="SUPFAM" id="SSF53474">
    <property type="entry name" value="alpha/beta-Hydrolases"/>
    <property type="match status" value="1"/>
</dbReference>
<feature type="chain" id="PRO_5043776868" description="Carboxylesterase type B domain-containing protein" evidence="3">
    <location>
        <begin position="24"/>
        <end position="707"/>
    </location>
</feature>
<sequence>MKFQDLRILLSVTSLLLTLGVESGRTEQVPQGRKVSLLFENDADWEHFEDRSSVLFFHERATKNEAVEICGEYNETLFNIENFNDISSQVFYQRYLQNIGEDDRLWVTSPSGVRSIAPFSTNITGDEITEDGARFPVICTNSAPHTSEVDTDFSRSPKINVISNGTTFTGARDHLTFRFTGIPYAQPPTGSLRFRYPQPWSGSEVEATALKPGCLQFGDFENNDLGLNPWGISEDCLFLNVFTPYIPSSNTSSSLKPVLFWIFGGGNTVGLGSDATFDGGPLVSRTDVVVVTINYRLNIFGFLALNDGIITGNYALVDKIMALQWVKDNIAAFGGDPGNVTIFGQSAGGGSVIDLLRSPPAKGLFDRAISQSGGAGRFVTAESAAATTDPAISQVCNSTGMERLECLQALPWEVLLNLTNIVTSWPSVQDGVYVIEAPLVQISEGPEAIHSVPFLLGFMPDEGQSWVHAHYFPFLVDETISIRLIGHTIAPNETDFGGALTAVFGPDLAARVLESGLWNVSDQFTPYNATVNVDTLNGLTCPAEQLIAAAVSSNAFPSIHVYTMRRAYALSFLNRYGVCTFPVGEPDTPYYRCHSGDLYEVFGTYHLFKQPVRVPDDIHYTALVQDFWGAFARTGDPNPSLEYLKARGRAYESTLRVLAGENNSSWTWPKYTDGNAVASLDYPRLIVDNELPGEKSGKCRFLLGNSD</sequence>
<comment type="similarity">
    <text evidence="1">Belongs to the type-B carboxylesterase/lipase family.</text>
</comment>
<keyword evidence="3" id="KW-0732">Signal</keyword>
<feature type="domain" description="Carboxylesterase type B" evidence="4">
    <location>
        <begin position="178"/>
        <end position="671"/>
    </location>
</feature>
<accession>A0AAW0CR55</accession>
<evidence type="ECO:0000313" key="5">
    <source>
        <dbReference type="EMBL" id="KAK7041570.1"/>
    </source>
</evidence>
<dbReference type="AlphaFoldDB" id="A0AAW0CR55"/>